<dbReference type="EMBL" id="QKWP01000329">
    <property type="protein sequence ID" value="RIB22005.1"/>
    <property type="molecule type" value="Genomic_DNA"/>
</dbReference>
<proteinExistence type="predicted"/>
<evidence type="ECO:0000259" key="1">
    <source>
        <dbReference type="Pfam" id="PF04183"/>
    </source>
</evidence>
<evidence type="ECO:0000313" key="4">
    <source>
        <dbReference type="Proteomes" id="UP000266673"/>
    </source>
</evidence>
<dbReference type="Gene3D" id="1.10.510.40">
    <property type="match status" value="1"/>
</dbReference>
<dbReference type="GO" id="GO:0016881">
    <property type="term" value="F:acid-amino acid ligase activity"/>
    <property type="evidence" value="ECO:0007669"/>
    <property type="project" value="UniProtKB-ARBA"/>
</dbReference>
<comment type="caution">
    <text evidence="3">The sequence shown here is derived from an EMBL/GenBank/DDBJ whole genome shotgun (WGS) entry which is preliminary data.</text>
</comment>
<dbReference type="Pfam" id="PF06276">
    <property type="entry name" value="FhuF"/>
    <property type="match status" value="1"/>
</dbReference>
<protein>
    <submittedName>
        <fullName evidence="3">IucC family-domain-containing protein</fullName>
    </submittedName>
</protein>
<dbReference type="PANTHER" id="PTHR34384">
    <property type="entry name" value="L-2,3-DIAMINOPROPANOATE--CITRATE LIGASE"/>
    <property type="match status" value="1"/>
</dbReference>
<keyword evidence="4" id="KW-1185">Reference proteome</keyword>
<feature type="domain" description="Aerobactin siderophore biosynthesis IucA/IucC N-terminal" evidence="1">
    <location>
        <begin position="186"/>
        <end position="400"/>
    </location>
</feature>
<dbReference type="Pfam" id="PF04183">
    <property type="entry name" value="IucA_IucC"/>
    <property type="match status" value="1"/>
</dbReference>
<dbReference type="GO" id="GO:0019290">
    <property type="term" value="P:siderophore biosynthetic process"/>
    <property type="evidence" value="ECO:0007669"/>
    <property type="project" value="InterPro"/>
</dbReference>
<dbReference type="InterPro" id="IPR037455">
    <property type="entry name" value="LucA/IucC-like"/>
</dbReference>
<name>A0A397VHP9_9GLOM</name>
<dbReference type="PANTHER" id="PTHR34384:SF5">
    <property type="entry name" value="L-2,3-DIAMINOPROPANOATE--CITRATE LIGASE"/>
    <property type="match status" value="1"/>
</dbReference>
<accession>A0A397VHP9</accession>
<sequence>MVLSPIQRANFAATSRLAACAINEHVVKAFYKLNYDHSKLINYSVNHGAVFILPKNDNISSVDHRIIIVIPMLYEPIISNYNKNNNSSLIEVDFINPWDMIAPIYKINCDLFQFTNVNDLESFVTNSVNQGEEICTIELMNILGIWLNLDNNILSSINEELDNTIKNQEYTFKNPQPIPSLHSSSMEWEQSLTEGHPFHPMHKLRYCFPPMPQILPGTYDFRYPTIRFVEVPNDKTYLRGPFEEKLNRLINVMSKKPICSSNNVIYPVHELQLPNISAKFPYVKILPPEYSIKSSCQSSLRSLMVPGIPDLVFKVSLGIKTTSAIRTISPWSTHGGTEFTKIIEKLCIDKNILKIAPEIASATVNEQDFSIAKHLSCIIREDYNDQISGGEKVIICAALTERDENGISFVERVWRLNTEEKRVKFFERYSQLLFAAFLPPALYNGVSLEAHQQNVLARFDPNSEQLVGFVFRDFGALRFHQDTLYSSTGIRVNLLKDNVAESDDLDDVYTTLYNKLIFCHVYRIIYALNLHHSGVGWKIVRKHLSELIPRDHLLWNLWLENKVFKLKAFLRMRIVGLYRTYLFEECPNLILYKSENGF</sequence>
<dbReference type="STRING" id="44941.A0A397VHP9"/>
<gene>
    <name evidence="3" type="ORF">C2G38_2243572</name>
</gene>
<dbReference type="Proteomes" id="UP000266673">
    <property type="component" value="Unassembled WGS sequence"/>
</dbReference>
<evidence type="ECO:0000313" key="3">
    <source>
        <dbReference type="EMBL" id="RIB22005.1"/>
    </source>
</evidence>
<dbReference type="InterPro" id="IPR022770">
    <property type="entry name" value="IucA/IucC-like_C"/>
</dbReference>
<evidence type="ECO:0000259" key="2">
    <source>
        <dbReference type="Pfam" id="PF06276"/>
    </source>
</evidence>
<dbReference type="OrthoDB" id="2117718at2759"/>
<dbReference type="AlphaFoldDB" id="A0A397VHP9"/>
<organism evidence="3 4">
    <name type="scientific">Gigaspora rosea</name>
    <dbReference type="NCBI Taxonomy" id="44941"/>
    <lineage>
        <taxon>Eukaryota</taxon>
        <taxon>Fungi</taxon>
        <taxon>Fungi incertae sedis</taxon>
        <taxon>Mucoromycota</taxon>
        <taxon>Glomeromycotina</taxon>
        <taxon>Glomeromycetes</taxon>
        <taxon>Diversisporales</taxon>
        <taxon>Gigasporaceae</taxon>
        <taxon>Gigaspora</taxon>
    </lineage>
</organism>
<dbReference type="InterPro" id="IPR007310">
    <property type="entry name" value="Aerobactin_biosyn_IucA/IucC_N"/>
</dbReference>
<feature type="domain" description="Aerobactin siderophore biosynthesis IucA/IucC-like C-terminal" evidence="2">
    <location>
        <begin position="425"/>
        <end position="575"/>
    </location>
</feature>
<reference evidence="3 4" key="1">
    <citation type="submission" date="2018-06" db="EMBL/GenBank/DDBJ databases">
        <title>Comparative genomics reveals the genomic features of Rhizophagus irregularis, R. cerebriforme, R. diaphanum and Gigaspora rosea, and their symbiotic lifestyle signature.</title>
        <authorList>
            <person name="Morin E."/>
            <person name="San Clemente H."/>
            <person name="Chen E.C.H."/>
            <person name="De La Providencia I."/>
            <person name="Hainaut M."/>
            <person name="Kuo A."/>
            <person name="Kohler A."/>
            <person name="Murat C."/>
            <person name="Tang N."/>
            <person name="Roy S."/>
            <person name="Loubradou J."/>
            <person name="Henrissat B."/>
            <person name="Grigoriev I.V."/>
            <person name="Corradi N."/>
            <person name="Roux C."/>
            <person name="Martin F.M."/>
        </authorList>
    </citation>
    <scope>NUCLEOTIDE SEQUENCE [LARGE SCALE GENOMIC DNA]</scope>
    <source>
        <strain evidence="3 4">DAOM 194757</strain>
    </source>
</reference>